<keyword evidence="7" id="KW-1185">Reference proteome</keyword>
<dbReference type="EMBL" id="JBHSLV010000055">
    <property type="protein sequence ID" value="MFC5395912.1"/>
    <property type="molecule type" value="Genomic_DNA"/>
</dbReference>
<protein>
    <submittedName>
        <fullName evidence="6">2-hydroxyacid dehydrogenase</fullName>
    </submittedName>
</protein>
<dbReference type="CDD" id="cd12156">
    <property type="entry name" value="HPPR"/>
    <property type="match status" value="1"/>
</dbReference>
<dbReference type="Pfam" id="PF00389">
    <property type="entry name" value="2-Hacid_dh"/>
    <property type="match status" value="1"/>
</dbReference>
<keyword evidence="1 3" id="KW-0560">Oxidoreductase</keyword>
<dbReference type="PANTHER" id="PTHR10996:SF178">
    <property type="entry name" value="2-HYDROXYACID DEHYDROGENASE YGL185C-RELATED"/>
    <property type="match status" value="1"/>
</dbReference>
<evidence type="ECO:0000256" key="1">
    <source>
        <dbReference type="ARBA" id="ARBA00023002"/>
    </source>
</evidence>
<accession>A0ABW0HHM1</accession>
<dbReference type="Pfam" id="PF02826">
    <property type="entry name" value="2-Hacid_dh_C"/>
    <property type="match status" value="1"/>
</dbReference>
<feature type="domain" description="D-isomer specific 2-hydroxyacid dehydrogenase NAD-binding" evidence="5">
    <location>
        <begin position="110"/>
        <end position="282"/>
    </location>
</feature>
<dbReference type="Proteomes" id="UP001596104">
    <property type="component" value="Unassembled WGS sequence"/>
</dbReference>
<comment type="caution">
    <text evidence="6">The sequence shown here is derived from an EMBL/GenBank/DDBJ whole genome shotgun (WGS) entry which is preliminary data.</text>
</comment>
<evidence type="ECO:0000259" key="4">
    <source>
        <dbReference type="Pfam" id="PF00389"/>
    </source>
</evidence>
<evidence type="ECO:0000256" key="2">
    <source>
        <dbReference type="ARBA" id="ARBA00023027"/>
    </source>
</evidence>
<reference evidence="7" key="1">
    <citation type="journal article" date="2019" name="Int. J. Syst. Evol. Microbiol.">
        <title>The Global Catalogue of Microorganisms (GCM) 10K type strain sequencing project: providing services to taxonomists for standard genome sequencing and annotation.</title>
        <authorList>
            <consortium name="The Broad Institute Genomics Platform"/>
            <consortium name="The Broad Institute Genome Sequencing Center for Infectious Disease"/>
            <person name="Wu L."/>
            <person name="Ma J."/>
        </authorList>
    </citation>
    <scope>NUCLEOTIDE SEQUENCE [LARGE SCALE GENOMIC DNA]</scope>
    <source>
        <strain evidence="7">CGMCC 1.16326</strain>
    </source>
</reference>
<name>A0ABW0HHM1_9HYPH</name>
<dbReference type="RefSeq" id="WP_377012085.1">
    <property type="nucleotide sequence ID" value="NZ_JBHSLV010000055.1"/>
</dbReference>
<dbReference type="SUPFAM" id="SSF52283">
    <property type="entry name" value="Formate/glycerate dehydrogenase catalytic domain-like"/>
    <property type="match status" value="1"/>
</dbReference>
<organism evidence="6 7">
    <name type="scientific">Bosea vestrisii</name>
    <dbReference type="NCBI Taxonomy" id="151416"/>
    <lineage>
        <taxon>Bacteria</taxon>
        <taxon>Pseudomonadati</taxon>
        <taxon>Pseudomonadota</taxon>
        <taxon>Alphaproteobacteria</taxon>
        <taxon>Hyphomicrobiales</taxon>
        <taxon>Boseaceae</taxon>
        <taxon>Bosea</taxon>
    </lineage>
</organism>
<feature type="domain" description="D-isomer specific 2-hydroxyacid dehydrogenase catalytic" evidence="4">
    <location>
        <begin position="37"/>
        <end position="303"/>
    </location>
</feature>
<dbReference type="SUPFAM" id="SSF51735">
    <property type="entry name" value="NAD(P)-binding Rossmann-fold domains"/>
    <property type="match status" value="1"/>
</dbReference>
<evidence type="ECO:0000259" key="5">
    <source>
        <dbReference type="Pfam" id="PF02826"/>
    </source>
</evidence>
<dbReference type="InterPro" id="IPR006140">
    <property type="entry name" value="D-isomer_DH_NAD-bd"/>
</dbReference>
<evidence type="ECO:0000313" key="7">
    <source>
        <dbReference type="Proteomes" id="UP001596104"/>
    </source>
</evidence>
<dbReference type="InterPro" id="IPR006139">
    <property type="entry name" value="D-isomer_2_OHA_DH_cat_dom"/>
</dbReference>
<dbReference type="InterPro" id="IPR050223">
    <property type="entry name" value="D-isomer_2-hydroxyacid_DH"/>
</dbReference>
<dbReference type="PANTHER" id="PTHR10996">
    <property type="entry name" value="2-HYDROXYACID DEHYDROGENASE-RELATED"/>
    <property type="match status" value="1"/>
</dbReference>
<proteinExistence type="inferred from homology"/>
<dbReference type="Gene3D" id="3.40.50.720">
    <property type="entry name" value="NAD(P)-binding Rossmann-like Domain"/>
    <property type="match status" value="2"/>
</dbReference>
<dbReference type="InterPro" id="IPR036291">
    <property type="entry name" value="NAD(P)-bd_dom_sf"/>
</dbReference>
<sequence length="307" mass="31848">MRRATVLVLSSGIPAATIAALAERFDLLGPGDPDEIDALVAAHGARIRGIATTGKARLDRALLARLPALELVACYSAGLDKIDREALAERGIPLTNSSAALADEVADLAIALMIMARRRLVAADAHVRGGAWAKAAFPLGRSVMGLRIGLLGLGHIGSAIARRAEAMGMHPRYCTRRAVAGCAYPHHADARALAADSDVFVIACPGGPANRGLVDRSVIAALGPDATLVNIARGEIVDEPALIEALVSGQLGSAGLDVFADEPNVPLALRQLDNVVLAPHLGSATVETRHAMDESVVRALERLLVPG</sequence>
<gene>
    <name evidence="6" type="ORF">ACFPPC_25070</name>
</gene>
<evidence type="ECO:0000256" key="3">
    <source>
        <dbReference type="RuleBase" id="RU003719"/>
    </source>
</evidence>
<comment type="similarity">
    <text evidence="3">Belongs to the D-isomer specific 2-hydroxyacid dehydrogenase family.</text>
</comment>
<keyword evidence="2" id="KW-0520">NAD</keyword>
<evidence type="ECO:0000313" key="6">
    <source>
        <dbReference type="EMBL" id="MFC5395912.1"/>
    </source>
</evidence>